<protein>
    <recommendedName>
        <fullName evidence="3">Autophagy-related protein 3</fullName>
    </recommendedName>
    <alternativeName>
        <fullName evidence="12 13">Autophagy-related E2-like conjugation enzyme ATG3</fullName>
    </alternativeName>
</protein>
<dbReference type="PANTHER" id="PTHR12866:SF2">
    <property type="entry name" value="UBIQUITIN-LIKE-CONJUGATING ENZYME ATG3"/>
    <property type="match status" value="1"/>
</dbReference>
<evidence type="ECO:0000256" key="5">
    <source>
        <dbReference type="ARBA" id="ARBA00022490"/>
    </source>
</evidence>
<feature type="compositionally biased region" description="Basic residues" evidence="15">
    <location>
        <begin position="21"/>
        <end position="36"/>
    </location>
</feature>
<feature type="compositionally biased region" description="Acidic residues" evidence="15">
    <location>
        <begin position="45"/>
        <end position="54"/>
    </location>
</feature>
<feature type="compositionally biased region" description="Basic and acidic residues" evidence="15">
    <location>
        <begin position="330"/>
        <end position="343"/>
    </location>
</feature>
<feature type="compositionally biased region" description="Acidic residues" evidence="15">
    <location>
        <begin position="379"/>
        <end position="392"/>
    </location>
</feature>
<feature type="zinc finger region" description="C3H1-type" evidence="14">
    <location>
        <begin position="172"/>
        <end position="200"/>
    </location>
</feature>
<reference evidence="17 18" key="1">
    <citation type="submission" date="2015-05" db="EMBL/GenBank/DDBJ databases">
        <authorList>
            <person name="Wang D.B."/>
            <person name="Wang M."/>
        </authorList>
    </citation>
    <scope>NUCLEOTIDE SEQUENCE [LARGE SCALE GENOMIC DNA]</scope>
    <source>
        <strain evidence="17">VL1</strain>
    </source>
</reference>
<accession>A0A0G4LAL2</accession>
<evidence type="ECO:0000256" key="11">
    <source>
        <dbReference type="ARBA" id="ARBA00023006"/>
    </source>
</evidence>
<comment type="similarity">
    <text evidence="2">Belongs to the ATG3 family.</text>
</comment>
<evidence type="ECO:0000256" key="13">
    <source>
        <dbReference type="ARBA" id="ARBA00033139"/>
    </source>
</evidence>
<keyword evidence="4" id="KW-0813">Transport</keyword>
<comment type="subcellular location">
    <subcellularLocation>
        <location evidence="1">Cytoplasm</location>
    </subcellularLocation>
</comment>
<dbReference type="GO" id="GO:0000045">
    <property type="term" value="P:autophagosome assembly"/>
    <property type="evidence" value="ECO:0007669"/>
    <property type="project" value="TreeGrafter"/>
</dbReference>
<sequence>MEPNGGTGIEADAAPAPVAVFKRRGAKGKANIRKRPATPPANSDSDPDYSSSEDEAGHRIKRRKKNTGTVTASSKANATSNEDIAAPIFSADRNAQITSANDATKSSNWFDEDAKGAVSSKNLLGSTRAAPDGTYKGLANKTSFVQRNPDAPSRTVGPIKAPTNIRTITVIDYTPDTCKDYKQTGFCGFGDNCKFLHAREDYKQGWQLDKEWEDVAKGKKNLGGTVVADANRTLVNQDAIMNLLYSTVNTLRDKYTPVTHTSTFRQSGQITPEEFVAAGDYLVYKFPTWSWGDADDASRRASYLPAGKQYLVTRNVPCHRRLNDDFAGDAGHEESVVEGRSGGDDEDGWLRTGGLASSQPLKARDVRTVDDSGNLGESEALEEDDIPDMEDDEDDDEAIIREVGADGHDSGRRTYTLYIMYSAYYRTPRLYLSGYLPDGQPLPPKSMMDDIVGDYKDKTVTLEDFPFFANNIKMASVHPCKHAPVMRTLLDRADAALRIRREKLKAGKSAGGEQGMEGLVDEIGKLDVKAAEAAADKGNDEWEQVEQSEADEQEVAIRVDQYLVVFLKVNMFPLHRQCDTWNRARLHHGYLGVAGITVGCCDEGTDVPAGSSDLDHGYDVGKRTTVSGRQMEMYHPVSL</sequence>
<dbReference type="Gene3D" id="4.10.1000.10">
    <property type="entry name" value="Zinc finger, CCCH-type"/>
    <property type="match status" value="1"/>
</dbReference>
<dbReference type="Proteomes" id="UP000044602">
    <property type="component" value="Unassembled WGS sequence"/>
</dbReference>
<proteinExistence type="inferred from homology"/>
<evidence type="ECO:0000256" key="3">
    <source>
        <dbReference type="ARBA" id="ARBA00018067"/>
    </source>
</evidence>
<evidence type="ECO:0000256" key="6">
    <source>
        <dbReference type="ARBA" id="ARBA00022723"/>
    </source>
</evidence>
<dbReference type="SMART" id="SM00356">
    <property type="entry name" value="ZnF_C3H1"/>
    <property type="match status" value="1"/>
</dbReference>
<dbReference type="GO" id="GO:0000407">
    <property type="term" value="C:phagophore assembly site"/>
    <property type="evidence" value="ECO:0007669"/>
    <property type="project" value="TreeGrafter"/>
</dbReference>
<dbReference type="InterPro" id="IPR036855">
    <property type="entry name" value="Znf_CCCH_sf"/>
</dbReference>
<evidence type="ECO:0000256" key="4">
    <source>
        <dbReference type="ARBA" id="ARBA00022448"/>
    </source>
</evidence>
<dbReference type="GO" id="GO:0044804">
    <property type="term" value="P:nucleophagy"/>
    <property type="evidence" value="ECO:0007669"/>
    <property type="project" value="TreeGrafter"/>
</dbReference>
<dbReference type="GO" id="GO:0008270">
    <property type="term" value="F:zinc ion binding"/>
    <property type="evidence" value="ECO:0007669"/>
    <property type="project" value="UniProtKB-KW"/>
</dbReference>
<name>A0A0G4LAL2_VERLO</name>
<dbReference type="GO" id="GO:0015031">
    <property type="term" value="P:protein transport"/>
    <property type="evidence" value="ECO:0007669"/>
    <property type="project" value="UniProtKB-KW"/>
</dbReference>
<evidence type="ECO:0000256" key="9">
    <source>
        <dbReference type="ARBA" id="ARBA00022833"/>
    </source>
</evidence>
<dbReference type="AlphaFoldDB" id="A0A0G4LAL2"/>
<dbReference type="EMBL" id="CVQH01010224">
    <property type="protein sequence ID" value="CRK19047.1"/>
    <property type="molecule type" value="Genomic_DNA"/>
</dbReference>
<evidence type="ECO:0000313" key="18">
    <source>
        <dbReference type="Proteomes" id="UP000044602"/>
    </source>
</evidence>
<evidence type="ECO:0000256" key="15">
    <source>
        <dbReference type="SAM" id="MobiDB-lite"/>
    </source>
</evidence>
<evidence type="ECO:0000256" key="7">
    <source>
        <dbReference type="ARBA" id="ARBA00022771"/>
    </source>
</evidence>
<organism evidence="17 18">
    <name type="scientific">Verticillium longisporum</name>
    <name type="common">Verticillium dahliae var. longisporum</name>
    <dbReference type="NCBI Taxonomy" id="100787"/>
    <lineage>
        <taxon>Eukaryota</taxon>
        <taxon>Fungi</taxon>
        <taxon>Dikarya</taxon>
        <taxon>Ascomycota</taxon>
        <taxon>Pezizomycotina</taxon>
        <taxon>Sordariomycetes</taxon>
        <taxon>Hypocreomycetidae</taxon>
        <taxon>Glomerellales</taxon>
        <taxon>Plectosphaerellaceae</taxon>
        <taxon>Verticillium</taxon>
    </lineage>
</organism>
<keyword evidence="10" id="KW-0653">Protein transport</keyword>
<dbReference type="Pfam" id="PF00642">
    <property type="entry name" value="zf-CCCH"/>
    <property type="match status" value="1"/>
</dbReference>
<evidence type="ECO:0000256" key="1">
    <source>
        <dbReference type="ARBA" id="ARBA00004496"/>
    </source>
</evidence>
<keyword evidence="9 14" id="KW-0862">Zinc</keyword>
<evidence type="ECO:0000313" key="17">
    <source>
        <dbReference type="EMBL" id="CRK19047.1"/>
    </source>
</evidence>
<dbReference type="GO" id="GO:0000422">
    <property type="term" value="P:autophagy of mitochondrion"/>
    <property type="evidence" value="ECO:0007669"/>
    <property type="project" value="TreeGrafter"/>
</dbReference>
<evidence type="ECO:0000256" key="2">
    <source>
        <dbReference type="ARBA" id="ARBA00007683"/>
    </source>
</evidence>
<gene>
    <name evidence="17" type="ORF">BN1708_012500</name>
</gene>
<dbReference type="STRING" id="100787.A0A0G4LAL2"/>
<feature type="region of interest" description="Disordered" evidence="15">
    <location>
        <begin position="1"/>
        <end position="78"/>
    </location>
</feature>
<keyword evidence="5" id="KW-0963">Cytoplasm</keyword>
<feature type="domain" description="C3H1-type" evidence="16">
    <location>
        <begin position="172"/>
        <end position="200"/>
    </location>
</feature>
<keyword evidence="8" id="KW-0833">Ubl conjugation pathway</keyword>
<dbReference type="InterPro" id="IPR007135">
    <property type="entry name" value="Atg3/Atg10"/>
</dbReference>
<feature type="compositionally biased region" description="Polar residues" evidence="15">
    <location>
        <begin position="67"/>
        <end position="78"/>
    </location>
</feature>
<dbReference type="Pfam" id="PF03987">
    <property type="entry name" value="Autophagy_act_C"/>
    <property type="match status" value="1"/>
</dbReference>
<dbReference type="GO" id="GO:0019776">
    <property type="term" value="F:Atg8-family ligase activity"/>
    <property type="evidence" value="ECO:0007669"/>
    <property type="project" value="TreeGrafter"/>
</dbReference>
<keyword evidence="18" id="KW-1185">Reference proteome</keyword>
<evidence type="ECO:0000256" key="10">
    <source>
        <dbReference type="ARBA" id="ARBA00022927"/>
    </source>
</evidence>
<keyword evidence="7 14" id="KW-0863">Zinc-finger</keyword>
<dbReference type="PROSITE" id="PS50103">
    <property type="entry name" value="ZF_C3H1"/>
    <property type="match status" value="1"/>
</dbReference>
<dbReference type="GO" id="GO:0061723">
    <property type="term" value="P:glycophagy"/>
    <property type="evidence" value="ECO:0007669"/>
    <property type="project" value="TreeGrafter"/>
</dbReference>
<feature type="region of interest" description="Disordered" evidence="15">
    <location>
        <begin position="325"/>
        <end position="392"/>
    </location>
</feature>
<keyword evidence="11" id="KW-0072">Autophagy</keyword>
<evidence type="ECO:0000256" key="14">
    <source>
        <dbReference type="PROSITE-ProRule" id="PRU00723"/>
    </source>
</evidence>
<evidence type="ECO:0000256" key="8">
    <source>
        <dbReference type="ARBA" id="ARBA00022786"/>
    </source>
</evidence>
<dbReference type="SUPFAM" id="SSF90229">
    <property type="entry name" value="CCCH zinc finger"/>
    <property type="match status" value="1"/>
</dbReference>
<evidence type="ECO:0000256" key="12">
    <source>
        <dbReference type="ARBA" id="ARBA00032144"/>
    </source>
</evidence>
<dbReference type="InterPro" id="IPR000571">
    <property type="entry name" value="Znf_CCCH"/>
</dbReference>
<keyword evidence="6 14" id="KW-0479">Metal-binding</keyword>
<dbReference type="GO" id="GO:0005829">
    <property type="term" value="C:cytosol"/>
    <property type="evidence" value="ECO:0007669"/>
    <property type="project" value="TreeGrafter"/>
</dbReference>
<dbReference type="PANTHER" id="PTHR12866">
    <property type="entry name" value="UBIQUITIN-LIKE-CONJUGATING ENZYME ATG3"/>
    <property type="match status" value="1"/>
</dbReference>
<evidence type="ECO:0000259" key="16">
    <source>
        <dbReference type="PROSITE" id="PS50103"/>
    </source>
</evidence>